<dbReference type="RefSeq" id="WP_114398698.1">
    <property type="nucleotide sequence ID" value="NZ_QEIM01000086.1"/>
</dbReference>
<sequence length="389" mass="43867">MIRRSGIPVRPGWAEIVEAQGLGFHRAVHPGHLARPYWDESVYYEFELDEVLRLERVVEELHEMCLAAVEHVVAEDRFAEFGIPEWVAPWIRASWQRRDSHVYGRFDLRYDGAGPPKMLEYNADTPTCLVEAAIVQWHWLQDRFPGGDQWNSLHERLVDRWAELRSRLPGDGAVHFAWTNEDETGEEALTTAYLQETAEQAGLPVTGIALEDIGWDHTAREFVDLREHAITAVFKLYPWEWLVHDRFGPLIMQQLQALPWVEPIWKMVLSNKALLAVLWEMYPGHPNLLPARLGDPGPLTSYVAKPLLGREGASMRIVTPEGEIARTAGGYGAEGYVFQAFAPLPAFEGQHPVLGAWVVGDESAGLGIRETSGLITDDSSSFVPHVIRA</sequence>
<dbReference type="GO" id="GO:0016874">
    <property type="term" value="F:ligase activity"/>
    <property type="evidence" value="ECO:0007669"/>
    <property type="project" value="UniProtKB-KW"/>
</dbReference>
<dbReference type="SUPFAM" id="SSF56059">
    <property type="entry name" value="Glutathione synthetase ATP-binding domain-like"/>
    <property type="match status" value="1"/>
</dbReference>
<evidence type="ECO:0000259" key="6">
    <source>
        <dbReference type="Pfam" id="PF03738"/>
    </source>
</evidence>
<keyword evidence="4" id="KW-0067">ATP-binding</keyword>
<dbReference type="Pfam" id="PF03738">
    <property type="entry name" value="GSP_synth"/>
    <property type="match status" value="1"/>
</dbReference>
<dbReference type="OrthoDB" id="9765517at2"/>
<keyword evidence="1" id="KW-0436">Ligase</keyword>
<dbReference type="AlphaFoldDB" id="A0A368T1T8"/>
<dbReference type="GO" id="GO:0005524">
    <property type="term" value="F:ATP binding"/>
    <property type="evidence" value="ECO:0007669"/>
    <property type="project" value="UniProtKB-KW"/>
</dbReference>
<evidence type="ECO:0000256" key="2">
    <source>
        <dbReference type="ARBA" id="ARBA00022723"/>
    </source>
</evidence>
<gene>
    <name evidence="7" type="ORF">DEF24_19080</name>
</gene>
<dbReference type="GO" id="GO:0046872">
    <property type="term" value="F:metal ion binding"/>
    <property type="evidence" value="ECO:0007669"/>
    <property type="project" value="UniProtKB-KW"/>
</dbReference>
<accession>A0A368T1T8</accession>
<evidence type="ECO:0000313" key="8">
    <source>
        <dbReference type="Proteomes" id="UP000253318"/>
    </source>
</evidence>
<comment type="caution">
    <text evidence="7">The sequence shown here is derived from an EMBL/GenBank/DDBJ whole genome shotgun (WGS) entry which is preliminary data.</text>
</comment>
<protein>
    <submittedName>
        <fullName evidence="7">Glutathionylspermidine synthase</fullName>
    </submittedName>
</protein>
<proteinExistence type="predicted"/>
<dbReference type="EMBL" id="QEIN01000164">
    <property type="protein sequence ID" value="RCV54556.1"/>
    <property type="molecule type" value="Genomic_DNA"/>
</dbReference>
<organism evidence="7 8">
    <name type="scientific">Marinitenerispora sediminis</name>
    <dbReference type="NCBI Taxonomy" id="1931232"/>
    <lineage>
        <taxon>Bacteria</taxon>
        <taxon>Bacillati</taxon>
        <taxon>Actinomycetota</taxon>
        <taxon>Actinomycetes</taxon>
        <taxon>Streptosporangiales</taxon>
        <taxon>Nocardiopsidaceae</taxon>
        <taxon>Marinitenerispora</taxon>
    </lineage>
</organism>
<feature type="domain" description="Glutathionylspermidine synthase pre-ATP-grasp-like" evidence="6">
    <location>
        <begin position="13"/>
        <end position="387"/>
    </location>
</feature>
<evidence type="ECO:0000313" key="7">
    <source>
        <dbReference type="EMBL" id="RCV54556.1"/>
    </source>
</evidence>
<keyword evidence="2" id="KW-0479">Metal-binding</keyword>
<keyword evidence="3" id="KW-0547">Nucleotide-binding</keyword>
<keyword evidence="8" id="KW-1185">Reference proteome</keyword>
<name>A0A368T1T8_9ACTN</name>
<reference evidence="7 8" key="1">
    <citation type="submission" date="2018-04" db="EMBL/GenBank/DDBJ databases">
        <title>Novel actinobacteria from marine sediment.</title>
        <authorList>
            <person name="Ng Z.Y."/>
            <person name="Tan G.Y.A."/>
        </authorList>
    </citation>
    <scope>NUCLEOTIDE SEQUENCE [LARGE SCALE GENOMIC DNA]</scope>
    <source>
        <strain evidence="7 8">TPS81</strain>
    </source>
</reference>
<keyword evidence="5" id="KW-0460">Magnesium</keyword>
<dbReference type="SUPFAM" id="SSF52440">
    <property type="entry name" value="PreATP-grasp domain"/>
    <property type="match status" value="1"/>
</dbReference>
<dbReference type="InterPro" id="IPR016185">
    <property type="entry name" value="PreATP-grasp_dom_sf"/>
</dbReference>
<evidence type="ECO:0000256" key="1">
    <source>
        <dbReference type="ARBA" id="ARBA00022598"/>
    </source>
</evidence>
<evidence type="ECO:0000256" key="5">
    <source>
        <dbReference type="ARBA" id="ARBA00022842"/>
    </source>
</evidence>
<evidence type="ECO:0000256" key="4">
    <source>
        <dbReference type="ARBA" id="ARBA00022840"/>
    </source>
</evidence>
<dbReference type="InterPro" id="IPR005494">
    <property type="entry name" value="GSPS_pre-ATP-grasp-like_dom"/>
</dbReference>
<dbReference type="Gene3D" id="3.30.1490.330">
    <property type="match status" value="1"/>
</dbReference>
<evidence type="ECO:0000256" key="3">
    <source>
        <dbReference type="ARBA" id="ARBA00022741"/>
    </source>
</evidence>
<dbReference type="Proteomes" id="UP000253318">
    <property type="component" value="Unassembled WGS sequence"/>
</dbReference>